<organism evidence="1">
    <name type="scientific">marine sediment metagenome</name>
    <dbReference type="NCBI Taxonomy" id="412755"/>
    <lineage>
        <taxon>unclassified sequences</taxon>
        <taxon>metagenomes</taxon>
        <taxon>ecological metagenomes</taxon>
    </lineage>
</organism>
<proteinExistence type="predicted"/>
<comment type="caution">
    <text evidence="1">The sequence shown here is derived from an EMBL/GenBank/DDBJ whole genome shotgun (WGS) entry which is preliminary data.</text>
</comment>
<name>X1UIY4_9ZZZZ</name>
<gene>
    <name evidence="1" type="ORF">S12H4_29755</name>
</gene>
<dbReference type="EMBL" id="BARW01017191">
    <property type="protein sequence ID" value="GAI99860.1"/>
    <property type="molecule type" value="Genomic_DNA"/>
</dbReference>
<protein>
    <submittedName>
        <fullName evidence="1">Uncharacterized protein</fullName>
    </submittedName>
</protein>
<dbReference type="AlphaFoldDB" id="X1UIY4"/>
<reference evidence="1" key="1">
    <citation type="journal article" date="2014" name="Front. Microbiol.">
        <title>High frequency of phylogenetically diverse reductive dehalogenase-homologous genes in deep subseafloor sedimentary metagenomes.</title>
        <authorList>
            <person name="Kawai M."/>
            <person name="Futagami T."/>
            <person name="Toyoda A."/>
            <person name="Takaki Y."/>
            <person name="Nishi S."/>
            <person name="Hori S."/>
            <person name="Arai W."/>
            <person name="Tsubouchi T."/>
            <person name="Morono Y."/>
            <person name="Uchiyama I."/>
            <person name="Ito T."/>
            <person name="Fujiyama A."/>
            <person name="Inagaki F."/>
            <person name="Takami H."/>
        </authorList>
    </citation>
    <scope>NUCLEOTIDE SEQUENCE</scope>
    <source>
        <strain evidence="1">Expedition CK06-06</strain>
    </source>
</reference>
<feature type="non-terminal residue" evidence="1">
    <location>
        <position position="60"/>
    </location>
</feature>
<accession>X1UIY4</accession>
<sequence length="60" mass="6893">MDLKDVINNVTDKVTEAQNAYRAGHQETSILYLKNIMEEIRAYFEQMSPDEVKALEEATS</sequence>
<evidence type="ECO:0000313" key="1">
    <source>
        <dbReference type="EMBL" id="GAI99860.1"/>
    </source>
</evidence>